<feature type="transmembrane region" description="Helical" evidence="1">
    <location>
        <begin position="205"/>
        <end position="222"/>
    </location>
</feature>
<proteinExistence type="predicted"/>
<keyword evidence="1" id="KW-0472">Membrane</keyword>
<evidence type="ECO:0000313" key="2">
    <source>
        <dbReference type="EMBL" id="MXO56333.1"/>
    </source>
</evidence>
<gene>
    <name evidence="2" type="ORF">GRI36_05510</name>
</gene>
<name>A0A6I4SKU1_9SPHN</name>
<reference evidence="2 3" key="1">
    <citation type="submission" date="2019-12" db="EMBL/GenBank/DDBJ databases">
        <title>Genomic-based taxomic classification of the family Erythrobacteraceae.</title>
        <authorList>
            <person name="Xu L."/>
        </authorList>
    </citation>
    <scope>NUCLEOTIDE SEQUENCE [LARGE SCALE GENOMIC DNA]</scope>
    <source>
        <strain evidence="2 3">JCM 17802</strain>
    </source>
</reference>
<feature type="transmembrane region" description="Helical" evidence="1">
    <location>
        <begin position="12"/>
        <end position="31"/>
    </location>
</feature>
<evidence type="ECO:0000256" key="1">
    <source>
        <dbReference type="SAM" id="Phobius"/>
    </source>
</evidence>
<keyword evidence="1" id="KW-0812">Transmembrane</keyword>
<evidence type="ECO:0008006" key="4">
    <source>
        <dbReference type="Google" id="ProtNLM"/>
    </source>
</evidence>
<dbReference type="AlphaFoldDB" id="A0A6I4SKU1"/>
<organism evidence="2 3">
    <name type="scientific">Pontixanthobacter gangjinensis</name>
    <dbReference type="NCBI Taxonomy" id="1028742"/>
    <lineage>
        <taxon>Bacteria</taxon>
        <taxon>Pseudomonadati</taxon>
        <taxon>Pseudomonadota</taxon>
        <taxon>Alphaproteobacteria</taxon>
        <taxon>Sphingomonadales</taxon>
        <taxon>Erythrobacteraceae</taxon>
        <taxon>Pontixanthobacter</taxon>
    </lineage>
</organism>
<protein>
    <recommendedName>
        <fullName evidence="4">Tryptophan-rich sensory protein</fullName>
    </recommendedName>
</protein>
<dbReference type="Proteomes" id="UP000468943">
    <property type="component" value="Unassembled WGS sequence"/>
</dbReference>
<sequence length="259" mass="27736">MTTDRTLAQRLAIILAVVFQIGSTFLPSMGFGEQIGTRSDAIRTLVVPSGWAFSIWGLLFLGCAIFAIWQALPAQRRNVLVDRIGWYAAGATAGNGLWATYTQFNNLTIVSALIILSSLACLLVILRELVAYAEPLATGERWIAALTFSSLAAWLTAASIVNISASLKYHGVGGAEEYPLIAAAILMVGGLIASLAVGRSKGNPWYAITFLWALLAIYFKGGQLHSEIAVATGFSAVLIVSAAAAQLRFASNRQRWLGW</sequence>
<feature type="transmembrane region" description="Helical" evidence="1">
    <location>
        <begin position="84"/>
        <end position="101"/>
    </location>
</feature>
<comment type="caution">
    <text evidence="2">The sequence shown here is derived from an EMBL/GenBank/DDBJ whole genome shotgun (WGS) entry which is preliminary data.</text>
</comment>
<evidence type="ECO:0000313" key="3">
    <source>
        <dbReference type="Proteomes" id="UP000468943"/>
    </source>
</evidence>
<dbReference type="PANTHER" id="PTHR33802:SF1">
    <property type="entry name" value="XK-RELATED PROTEIN"/>
    <property type="match status" value="1"/>
</dbReference>
<feature type="transmembrane region" description="Helical" evidence="1">
    <location>
        <begin position="51"/>
        <end position="72"/>
    </location>
</feature>
<dbReference type="EMBL" id="WTYS01000001">
    <property type="protein sequence ID" value="MXO56333.1"/>
    <property type="molecule type" value="Genomic_DNA"/>
</dbReference>
<dbReference type="PANTHER" id="PTHR33802">
    <property type="entry name" value="SI:CH211-161H7.5-RELATED"/>
    <property type="match status" value="1"/>
</dbReference>
<feature type="transmembrane region" description="Helical" evidence="1">
    <location>
        <begin position="178"/>
        <end position="198"/>
    </location>
</feature>
<keyword evidence="1" id="KW-1133">Transmembrane helix</keyword>
<accession>A0A6I4SKU1</accession>
<feature type="transmembrane region" description="Helical" evidence="1">
    <location>
        <begin position="142"/>
        <end position="166"/>
    </location>
</feature>
<feature type="transmembrane region" description="Helical" evidence="1">
    <location>
        <begin position="228"/>
        <end position="247"/>
    </location>
</feature>
<feature type="transmembrane region" description="Helical" evidence="1">
    <location>
        <begin position="107"/>
        <end position="130"/>
    </location>
</feature>
<keyword evidence="3" id="KW-1185">Reference proteome</keyword>
<dbReference type="RefSeq" id="WP_160597544.1">
    <property type="nucleotide sequence ID" value="NZ_WTYS01000001.1"/>
</dbReference>
<dbReference type="OrthoDB" id="5189031at2"/>